<evidence type="ECO:0000259" key="1">
    <source>
        <dbReference type="Pfam" id="PF23310"/>
    </source>
</evidence>
<dbReference type="AlphaFoldDB" id="A0A6A1WRQ1"/>
<sequence length="245" mass="28865">MTDYLTTLPKGLLQYIIIKATRRSPWRDPYFLDCPEIIVNTLLSVCGTCKVFSEASDCGDVYRACRVEELPDHVACPLKEAKFVHLLFVHCNLNVLFLRGICTMFVRNNYFGGLKLVDEAMEAENPKASYLFCMLELLRGSDLKFEDMERVFKCLGPLKENENMLWLRDRTIQQFFHEWNDEYELIVRADGWLRFNDRCQITKVPGLNSKYAVDYYDDYLCMYSKANREMTFFVYRLTGQYLLPF</sequence>
<name>A0A6A1WRQ1_9ROSI</name>
<reference evidence="2 3" key="1">
    <citation type="journal article" date="2019" name="Plant Biotechnol. J.">
        <title>The red bayberry genome and genetic basis of sex determination.</title>
        <authorList>
            <person name="Jia H.M."/>
            <person name="Jia H.J."/>
            <person name="Cai Q.L."/>
            <person name="Wang Y."/>
            <person name="Zhao H.B."/>
            <person name="Yang W.F."/>
            <person name="Wang G.Y."/>
            <person name="Li Y.H."/>
            <person name="Zhan D.L."/>
            <person name="Shen Y.T."/>
            <person name="Niu Q.F."/>
            <person name="Chang L."/>
            <person name="Qiu J."/>
            <person name="Zhao L."/>
            <person name="Xie H.B."/>
            <person name="Fu W.Y."/>
            <person name="Jin J."/>
            <person name="Li X.W."/>
            <person name="Jiao Y."/>
            <person name="Zhou C.C."/>
            <person name="Tu T."/>
            <person name="Chai C.Y."/>
            <person name="Gao J.L."/>
            <person name="Fan L.J."/>
            <person name="van de Weg E."/>
            <person name="Wang J.Y."/>
            <person name="Gao Z.S."/>
        </authorList>
    </citation>
    <scope>NUCLEOTIDE SEQUENCE [LARGE SCALE GENOMIC DNA]</scope>
    <source>
        <tissue evidence="2">Leaves</tissue>
    </source>
</reference>
<keyword evidence="3" id="KW-1185">Reference proteome</keyword>
<protein>
    <recommendedName>
        <fullName evidence="1">At2g35280-like TPR domain-containing protein</fullName>
    </recommendedName>
</protein>
<dbReference type="Proteomes" id="UP000516437">
    <property type="component" value="Chromosome 1"/>
</dbReference>
<proteinExistence type="predicted"/>
<dbReference type="Pfam" id="PF23310">
    <property type="entry name" value="TPR_27"/>
    <property type="match status" value="1"/>
</dbReference>
<accession>A0A6A1WRQ1</accession>
<dbReference type="InterPro" id="IPR057136">
    <property type="entry name" value="At2g35280_TPR_dom"/>
</dbReference>
<organism evidence="2 3">
    <name type="scientific">Morella rubra</name>
    <name type="common">Chinese bayberry</name>
    <dbReference type="NCBI Taxonomy" id="262757"/>
    <lineage>
        <taxon>Eukaryota</taxon>
        <taxon>Viridiplantae</taxon>
        <taxon>Streptophyta</taxon>
        <taxon>Embryophyta</taxon>
        <taxon>Tracheophyta</taxon>
        <taxon>Spermatophyta</taxon>
        <taxon>Magnoliopsida</taxon>
        <taxon>eudicotyledons</taxon>
        <taxon>Gunneridae</taxon>
        <taxon>Pentapetalae</taxon>
        <taxon>rosids</taxon>
        <taxon>fabids</taxon>
        <taxon>Fagales</taxon>
        <taxon>Myricaceae</taxon>
        <taxon>Morella</taxon>
    </lineage>
</organism>
<dbReference type="EMBL" id="RXIC02000019">
    <property type="protein sequence ID" value="KAB1227985.1"/>
    <property type="molecule type" value="Genomic_DNA"/>
</dbReference>
<evidence type="ECO:0000313" key="2">
    <source>
        <dbReference type="EMBL" id="KAB1227985.1"/>
    </source>
</evidence>
<feature type="domain" description="At2g35280-like TPR" evidence="1">
    <location>
        <begin position="87"/>
        <end position="164"/>
    </location>
</feature>
<evidence type="ECO:0000313" key="3">
    <source>
        <dbReference type="Proteomes" id="UP000516437"/>
    </source>
</evidence>
<dbReference type="InterPro" id="IPR040338">
    <property type="entry name" value="At1g67623-like"/>
</dbReference>
<comment type="caution">
    <text evidence="2">The sequence shown here is derived from an EMBL/GenBank/DDBJ whole genome shotgun (WGS) entry which is preliminary data.</text>
</comment>
<dbReference type="PANTHER" id="PTHR33784">
    <property type="entry name" value="OS05G0482100 PROTEIN"/>
    <property type="match status" value="1"/>
</dbReference>
<gene>
    <name evidence="2" type="ORF">CJ030_MR1G022972</name>
</gene>
<dbReference type="PANTHER" id="PTHR33784:SF10">
    <property type="entry name" value="F-BOX PROTEIN"/>
    <property type="match status" value="1"/>
</dbReference>